<protein>
    <submittedName>
        <fullName evidence="1">Bgt-3619</fullName>
    </submittedName>
</protein>
<evidence type="ECO:0000313" key="2">
    <source>
        <dbReference type="Proteomes" id="UP000324639"/>
    </source>
</evidence>
<reference evidence="1 2" key="1">
    <citation type="submission" date="2018-08" db="EMBL/GenBank/DDBJ databases">
        <authorList>
            <person name="Muller C M."/>
        </authorList>
    </citation>
    <scope>NUCLEOTIDE SEQUENCE [LARGE SCALE GENOMIC DNA]</scope>
</reference>
<sequence length="48" mass="5581">MQRSTFHLLRRTRRKLPMSSHAVCAKRRRRRATTACSSAALRIQKLTA</sequence>
<accession>A0A9X9QFR4</accession>
<proteinExistence type="predicted"/>
<dbReference type="EMBL" id="LR026992">
    <property type="protein sequence ID" value="VDB93743.1"/>
    <property type="molecule type" value="Genomic_DNA"/>
</dbReference>
<name>A0A9X9QFR4_BLUGR</name>
<dbReference type="AlphaFoldDB" id="A0A9X9QFR4"/>
<gene>
    <name evidence="1" type="ORF">BGT96224V316_LOCUS7371</name>
</gene>
<evidence type="ECO:0000313" key="1">
    <source>
        <dbReference type="EMBL" id="VDB93743.1"/>
    </source>
</evidence>
<organism evidence="1 2">
    <name type="scientific">Blumeria graminis f. sp. tritici</name>
    <dbReference type="NCBI Taxonomy" id="62690"/>
    <lineage>
        <taxon>Eukaryota</taxon>
        <taxon>Fungi</taxon>
        <taxon>Dikarya</taxon>
        <taxon>Ascomycota</taxon>
        <taxon>Pezizomycotina</taxon>
        <taxon>Leotiomycetes</taxon>
        <taxon>Erysiphales</taxon>
        <taxon>Erysiphaceae</taxon>
        <taxon>Blumeria</taxon>
    </lineage>
</organism>
<dbReference type="Proteomes" id="UP000324639">
    <property type="component" value="Chromosome Bgt_-09"/>
</dbReference>
<keyword evidence="2" id="KW-1185">Reference proteome</keyword>